<dbReference type="AlphaFoldDB" id="A0A164XU28"/>
<feature type="region of interest" description="Disordered" evidence="1">
    <location>
        <begin position="1"/>
        <end position="46"/>
    </location>
</feature>
<protein>
    <recommendedName>
        <fullName evidence="4">MYND-type domain-containing protein</fullName>
    </recommendedName>
</protein>
<gene>
    <name evidence="2" type="ORF">SISNIDRAFT_482877</name>
</gene>
<dbReference type="OrthoDB" id="508139at2759"/>
<evidence type="ECO:0000256" key="1">
    <source>
        <dbReference type="SAM" id="MobiDB-lite"/>
    </source>
</evidence>
<dbReference type="SUPFAM" id="SSF144232">
    <property type="entry name" value="HIT/MYND zinc finger-like"/>
    <property type="match status" value="1"/>
</dbReference>
<organism evidence="2 3">
    <name type="scientific">Sistotremastrum niveocremeum HHB9708</name>
    <dbReference type="NCBI Taxonomy" id="1314777"/>
    <lineage>
        <taxon>Eukaryota</taxon>
        <taxon>Fungi</taxon>
        <taxon>Dikarya</taxon>
        <taxon>Basidiomycota</taxon>
        <taxon>Agaricomycotina</taxon>
        <taxon>Agaricomycetes</taxon>
        <taxon>Sistotremastrales</taxon>
        <taxon>Sistotremastraceae</taxon>
        <taxon>Sertulicium</taxon>
        <taxon>Sertulicium niveocremeum</taxon>
    </lineage>
</organism>
<sequence length="371" mass="42243">MDVKSPQNTSLEGSNVTASELVEQSTVKKDSSNAENSENKSSEPEQPWEIWVREAIALRSKPRVLILSPTVKPGCNNPHCPSTGDITLHNCPTCDLVPYCSDHCENADQKKHHMFCQLQQNSPPDLKGYAMKKETRIWPQKEEEEDDDDDDDRWLKELKFKIIAPEGQEIGKIEINIVNRRKIRSGFFGELDSMSRDLASLATLFDTRGRFLSKIASAGKACWTQTEIDGGRLVHLIEMEINREHRCKGIGSWAIPRLFLFPELKKQSFMFVWPGVLTHELPPPVNGPFAPMTPSELRFRDEVELRIIKFYRRVGFRRVGNTALFCFAKNPAHPSRAIPADQDAAYVLTPESRLDNLEERAEAEMYGRAVY</sequence>
<proteinExistence type="predicted"/>
<accession>A0A164XU28</accession>
<feature type="compositionally biased region" description="Basic and acidic residues" evidence="1">
    <location>
        <begin position="26"/>
        <end position="43"/>
    </location>
</feature>
<name>A0A164XU28_9AGAM</name>
<dbReference type="Proteomes" id="UP000076722">
    <property type="component" value="Unassembled WGS sequence"/>
</dbReference>
<dbReference type="STRING" id="1314777.A0A164XU28"/>
<dbReference type="InterPro" id="IPR046341">
    <property type="entry name" value="SET_dom_sf"/>
</dbReference>
<evidence type="ECO:0000313" key="2">
    <source>
        <dbReference type="EMBL" id="KZS96291.1"/>
    </source>
</evidence>
<evidence type="ECO:0000313" key="3">
    <source>
        <dbReference type="Proteomes" id="UP000076722"/>
    </source>
</evidence>
<dbReference type="Gene3D" id="2.170.270.10">
    <property type="entry name" value="SET domain"/>
    <property type="match status" value="1"/>
</dbReference>
<keyword evidence="3" id="KW-1185">Reference proteome</keyword>
<dbReference type="Gene3D" id="1.10.220.160">
    <property type="match status" value="1"/>
</dbReference>
<reference evidence="2 3" key="1">
    <citation type="journal article" date="2016" name="Mol. Biol. Evol.">
        <title>Comparative Genomics of Early-Diverging Mushroom-Forming Fungi Provides Insights into the Origins of Lignocellulose Decay Capabilities.</title>
        <authorList>
            <person name="Nagy L.G."/>
            <person name="Riley R."/>
            <person name="Tritt A."/>
            <person name="Adam C."/>
            <person name="Daum C."/>
            <person name="Floudas D."/>
            <person name="Sun H."/>
            <person name="Yadav J.S."/>
            <person name="Pangilinan J."/>
            <person name="Larsson K.H."/>
            <person name="Matsuura K."/>
            <person name="Barry K."/>
            <person name="Labutti K."/>
            <person name="Kuo R."/>
            <person name="Ohm R.A."/>
            <person name="Bhattacharya S.S."/>
            <person name="Shirouzu T."/>
            <person name="Yoshinaga Y."/>
            <person name="Martin F.M."/>
            <person name="Grigoriev I.V."/>
            <person name="Hibbett D.S."/>
        </authorList>
    </citation>
    <scope>NUCLEOTIDE SEQUENCE [LARGE SCALE GENOMIC DNA]</scope>
    <source>
        <strain evidence="2 3">HHB9708</strain>
    </source>
</reference>
<dbReference type="Gene3D" id="6.10.140.2220">
    <property type="match status" value="1"/>
</dbReference>
<feature type="compositionally biased region" description="Polar residues" evidence="1">
    <location>
        <begin position="1"/>
        <end position="25"/>
    </location>
</feature>
<dbReference type="EMBL" id="KV419399">
    <property type="protein sequence ID" value="KZS96291.1"/>
    <property type="molecule type" value="Genomic_DNA"/>
</dbReference>
<evidence type="ECO:0008006" key="4">
    <source>
        <dbReference type="Google" id="ProtNLM"/>
    </source>
</evidence>